<feature type="transmembrane region" description="Helical" evidence="7">
    <location>
        <begin position="12"/>
        <end position="30"/>
    </location>
</feature>
<dbReference type="RefSeq" id="WP_005011416.1">
    <property type="nucleotide sequence ID" value="NZ_HG422173.1"/>
</dbReference>
<keyword evidence="3" id="KW-0997">Cell inner membrane</keyword>
<dbReference type="Gene3D" id="1.20.1540.10">
    <property type="entry name" value="Rhomboid-like"/>
    <property type="match status" value="1"/>
</dbReference>
<feature type="transmembrane region" description="Helical" evidence="7">
    <location>
        <begin position="63"/>
        <end position="85"/>
    </location>
</feature>
<evidence type="ECO:0000256" key="3">
    <source>
        <dbReference type="ARBA" id="ARBA00022519"/>
    </source>
</evidence>
<dbReference type="PANTHER" id="PTHR43066:SF26">
    <property type="entry name" value="RHOMBOID PROTEASE GLPG"/>
    <property type="match status" value="1"/>
</dbReference>
<accession>M1Z2M4</accession>
<keyword evidence="2" id="KW-1003">Cell membrane</keyword>
<dbReference type="InParanoid" id="M1Z2M4"/>
<evidence type="ECO:0000256" key="5">
    <source>
        <dbReference type="ARBA" id="ARBA00022989"/>
    </source>
</evidence>
<evidence type="ECO:0000256" key="4">
    <source>
        <dbReference type="ARBA" id="ARBA00022692"/>
    </source>
</evidence>
<dbReference type="Proteomes" id="UP000011704">
    <property type="component" value="Unassembled WGS sequence"/>
</dbReference>
<dbReference type="AlphaFoldDB" id="M1Z2M4"/>
<dbReference type="OrthoDB" id="9813074at2"/>
<organism evidence="9 10">
    <name type="scientific">Nitrospina gracilis (strain 3/211)</name>
    <dbReference type="NCBI Taxonomy" id="1266370"/>
    <lineage>
        <taxon>Bacteria</taxon>
        <taxon>Pseudomonadati</taxon>
        <taxon>Nitrospinota/Tectimicrobiota group</taxon>
        <taxon>Nitrospinota</taxon>
        <taxon>Nitrospinia</taxon>
        <taxon>Nitrospinales</taxon>
        <taxon>Nitrospinaceae</taxon>
        <taxon>Nitrospina</taxon>
    </lineage>
</organism>
<reference evidence="9 10" key="1">
    <citation type="journal article" date="2013" name="Front. Microbiol.">
        <title>The genome of Nitrospina gracilis illuminates the metabolism and evolution of the major marine nitrite oxidizer.</title>
        <authorList>
            <person name="Luecker S."/>
            <person name="Nowka B."/>
            <person name="Rattei T."/>
            <person name="Spieck E."/>
            <person name="and Daims H."/>
        </authorList>
    </citation>
    <scope>NUCLEOTIDE SEQUENCE [LARGE SCALE GENOMIC DNA]</scope>
    <source>
        <strain evidence="9 10">3/211</strain>
    </source>
</reference>
<feature type="transmembrane region" description="Helical" evidence="7">
    <location>
        <begin position="123"/>
        <end position="143"/>
    </location>
</feature>
<dbReference type="Pfam" id="PF01694">
    <property type="entry name" value="Rhomboid"/>
    <property type="match status" value="1"/>
</dbReference>
<dbReference type="GO" id="GO:0016020">
    <property type="term" value="C:membrane"/>
    <property type="evidence" value="ECO:0007669"/>
    <property type="project" value="UniProtKB-SubCell"/>
</dbReference>
<evidence type="ECO:0000256" key="1">
    <source>
        <dbReference type="ARBA" id="ARBA00004141"/>
    </source>
</evidence>
<dbReference type="FunFam" id="1.20.1540.10:FF:000027">
    <property type="entry name" value="Rhomboid family intramembrane serine protease"/>
    <property type="match status" value="1"/>
</dbReference>
<feature type="domain" description="Peptidase S54 rhomboid" evidence="8">
    <location>
        <begin position="62"/>
        <end position="206"/>
    </location>
</feature>
<gene>
    <name evidence="9" type="ORF">NITGR_910047</name>
</gene>
<keyword evidence="10" id="KW-1185">Reference proteome</keyword>
<keyword evidence="4 7" id="KW-0812">Transmembrane</keyword>
<dbReference type="InterPro" id="IPR022764">
    <property type="entry name" value="Peptidase_S54_rhomboid_dom"/>
</dbReference>
<evidence type="ECO:0000313" key="9">
    <source>
        <dbReference type="EMBL" id="CCQ91998.1"/>
    </source>
</evidence>
<protein>
    <submittedName>
        <fullName evidence="9">Putative peptidase, S54 (Rhomboid) family</fullName>
    </submittedName>
</protein>
<feature type="transmembrane region" description="Helical" evidence="7">
    <location>
        <begin position="97"/>
        <end position="117"/>
    </location>
</feature>
<evidence type="ECO:0000256" key="6">
    <source>
        <dbReference type="ARBA" id="ARBA00023136"/>
    </source>
</evidence>
<evidence type="ECO:0000259" key="8">
    <source>
        <dbReference type="Pfam" id="PF01694"/>
    </source>
</evidence>
<dbReference type="EMBL" id="CAQJ01000101">
    <property type="protein sequence ID" value="CCQ91998.1"/>
    <property type="molecule type" value="Genomic_DNA"/>
</dbReference>
<dbReference type="InterPro" id="IPR035952">
    <property type="entry name" value="Rhomboid-like_sf"/>
</dbReference>
<dbReference type="PANTHER" id="PTHR43066">
    <property type="entry name" value="RHOMBOID-RELATED PROTEIN"/>
    <property type="match status" value="1"/>
</dbReference>
<evidence type="ECO:0000256" key="7">
    <source>
        <dbReference type="SAM" id="Phobius"/>
    </source>
</evidence>
<dbReference type="STRING" id="1266370.NITGR_910047"/>
<dbReference type="GO" id="GO:0004252">
    <property type="term" value="F:serine-type endopeptidase activity"/>
    <property type="evidence" value="ECO:0007669"/>
    <property type="project" value="InterPro"/>
</dbReference>
<evidence type="ECO:0000256" key="2">
    <source>
        <dbReference type="ARBA" id="ARBA00022475"/>
    </source>
</evidence>
<keyword evidence="5 7" id="KW-1133">Transmembrane helix</keyword>
<comment type="caution">
    <text evidence="9">The sequence shown here is derived from an EMBL/GenBank/DDBJ whole genome shotgun (WGS) entry which is preliminary data.</text>
</comment>
<dbReference type="HOGENOM" id="CLU_055068_5_1_0"/>
<evidence type="ECO:0000313" key="10">
    <source>
        <dbReference type="Proteomes" id="UP000011704"/>
    </source>
</evidence>
<comment type="subcellular location">
    <subcellularLocation>
        <location evidence="1">Membrane</location>
        <topology evidence="1">Multi-pass membrane protein</topology>
    </subcellularLocation>
</comment>
<keyword evidence="6 7" id="KW-0472">Membrane</keyword>
<sequence length="216" mass="23608">MIPLHDENPTRTFPIFTIGLIAANTLVFFWELSLAREGTQFITEYGLVPYQLTNRPLENYPNIFSSMFMHAGLGHLAGNMLYLWIFGNNIEDQLGKLRFVLFYLTCGALAAAAHVSAELDSTIPMVGASGAISGILGAYLMLFPFSRVKTLVFLGFFITIVRIPAIFLLLLWIGLQVLNNMAAGPDGGGVAWLAHIGGFIVGAVLIHPFRMSARTG</sequence>
<dbReference type="SUPFAM" id="SSF144091">
    <property type="entry name" value="Rhomboid-like"/>
    <property type="match status" value="1"/>
</dbReference>
<feature type="transmembrane region" description="Helical" evidence="7">
    <location>
        <begin position="187"/>
        <end position="206"/>
    </location>
</feature>
<feature type="transmembrane region" description="Helical" evidence="7">
    <location>
        <begin position="150"/>
        <end position="175"/>
    </location>
</feature>
<name>M1Z2M4_NITG3</name>
<proteinExistence type="predicted"/>